<dbReference type="Proteomes" id="UP000308760">
    <property type="component" value="Unassembled WGS sequence"/>
</dbReference>
<evidence type="ECO:0000313" key="2">
    <source>
        <dbReference type="EMBL" id="THV33918.1"/>
    </source>
</evidence>
<accession>A0A4S8PRQ8</accession>
<gene>
    <name evidence="2" type="ORF">FAB82_24385</name>
</gene>
<keyword evidence="3" id="KW-1185">Reference proteome</keyword>
<evidence type="ECO:0000313" key="3">
    <source>
        <dbReference type="Proteomes" id="UP000308760"/>
    </source>
</evidence>
<feature type="region of interest" description="Disordered" evidence="1">
    <location>
        <begin position="96"/>
        <end position="115"/>
    </location>
</feature>
<name>A0A4S8PRQ8_9ACTN</name>
<protein>
    <submittedName>
        <fullName evidence="2">Uncharacterized protein</fullName>
    </submittedName>
</protein>
<comment type="caution">
    <text evidence="2">The sequence shown here is derived from an EMBL/GenBank/DDBJ whole genome shotgun (WGS) entry which is preliminary data.</text>
</comment>
<organism evidence="2 3">
    <name type="scientific">Glycomyces buryatensis</name>
    <dbReference type="NCBI Taxonomy" id="2570927"/>
    <lineage>
        <taxon>Bacteria</taxon>
        <taxon>Bacillati</taxon>
        <taxon>Actinomycetota</taxon>
        <taxon>Actinomycetes</taxon>
        <taxon>Glycomycetales</taxon>
        <taxon>Glycomycetaceae</taxon>
        <taxon>Glycomyces</taxon>
    </lineage>
</organism>
<reference evidence="3" key="1">
    <citation type="submission" date="2019-04" db="EMBL/GenBank/DDBJ databases">
        <title>Nocardioides xinjiangensis sp. nov.</title>
        <authorList>
            <person name="Liu S."/>
        </authorList>
    </citation>
    <scope>NUCLEOTIDE SEQUENCE [LARGE SCALE GENOMIC DNA]</scope>
    <source>
        <strain evidence="3">18</strain>
    </source>
</reference>
<sequence length="115" mass="12485">MTDPMADLVPDRMDLIAEWTTASHEKLELYTDLGTGDARLLLITDRTPAEHVATFFHACGVTIATVWKGTASANTPGRTNPWRETQRTRAAAYIAATHADNPTANPTGSDIPGRH</sequence>
<dbReference type="RefSeq" id="WP_136537173.1">
    <property type="nucleotide sequence ID" value="NZ_STGY01000081.1"/>
</dbReference>
<proteinExistence type="predicted"/>
<reference evidence="2 3" key="2">
    <citation type="submission" date="2019-05" db="EMBL/GenBank/DDBJ databases">
        <title>Glycomyces buryatensis sp. nov.</title>
        <authorList>
            <person name="Nikitina E."/>
        </authorList>
    </citation>
    <scope>NUCLEOTIDE SEQUENCE [LARGE SCALE GENOMIC DNA]</scope>
    <source>
        <strain evidence="2 3">18</strain>
    </source>
</reference>
<dbReference type="AlphaFoldDB" id="A0A4S8PRQ8"/>
<evidence type="ECO:0000256" key="1">
    <source>
        <dbReference type="SAM" id="MobiDB-lite"/>
    </source>
</evidence>
<dbReference type="EMBL" id="STGY01000081">
    <property type="protein sequence ID" value="THV33918.1"/>
    <property type="molecule type" value="Genomic_DNA"/>
</dbReference>